<feature type="chain" id="PRO_5046589943" evidence="1">
    <location>
        <begin position="21"/>
        <end position="101"/>
    </location>
</feature>
<proteinExistence type="predicted"/>
<evidence type="ECO:0000313" key="2">
    <source>
        <dbReference type="EMBL" id="MDT8760356.1"/>
    </source>
</evidence>
<reference evidence="2" key="1">
    <citation type="submission" date="2022-04" db="EMBL/GenBank/DDBJ databases">
        <title>Tomato heritable bacteria conferring resistance against bacterial wilt.</title>
        <authorList>
            <person name="Yin J."/>
        </authorList>
    </citation>
    <scope>NUCLEOTIDE SEQUENCE</scope>
    <source>
        <strain evidence="2">Cra20</strain>
    </source>
</reference>
<organism evidence="2">
    <name type="scientific">Sphingomonas psychrotolerans</name>
    <dbReference type="NCBI Taxonomy" id="1327635"/>
    <lineage>
        <taxon>Bacteria</taxon>
        <taxon>Pseudomonadati</taxon>
        <taxon>Pseudomonadota</taxon>
        <taxon>Alphaproteobacteria</taxon>
        <taxon>Sphingomonadales</taxon>
        <taxon>Sphingomonadaceae</taxon>
        <taxon>Sphingomonas</taxon>
    </lineage>
</organism>
<evidence type="ECO:0000256" key="1">
    <source>
        <dbReference type="SAM" id="SignalP"/>
    </source>
</evidence>
<keyword evidence="1" id="KW-0732">Signal</keyword>
<protein>
    <submittedName>
        <fullName evidence="2">Uncharacterized protein</fullName>
    </submittedName>
</protein>
<sequence length="101" mass="10385">MKFIVPAIVALALLTPAASAQTAAPAPAATAAKFNLDTPIEALVADPKAKAVLDADLPGVSTHPSYDMFKGMSLRAVQPMSNGKLTDEALKKVEADLAAIK</sequence>
<accession>A0ABU3N7Q9</accession>
<gene>
    <name evidence="2" type="ORF">MZO42_16770</name>
</gene>
<dbReference type="EMBL" id="JALMLT010000004">
    <property type="protein sequence ID" value="MDT8760356.1"/>
    <property type="molecule type" value="Genomic_DNA"/>
</dbReference>
<name>A0ABU3N7Q9_9SPHN</name>
<comment type="caution">
    <text evidence="2">The sequence shown here is derived from an EMBL/GenBank/DDBJ whole genome shotgun (WGS) entry which is preliminary data.</text>
</comment>
<feature type="signal peptide" evidence="1">
    <location>
        <begin position="1"/>
        <end position="20"/>
    </location>
</feature>